<keyword evidence="1" id="KW-0175">Coiled coil</keyword>
<reference evidence="2" key="1">
    <citation type="submission" date="2021-01" db="EMBL/GenBank/DDBJ databases">
        <authorList>
            <consortium name="Genoscope - CEA"/>
            <person name="William W."/>
        </authorList>
    </citation>
    <scope>NUCLEOTIDE SEQUENCE</scope>
</reference>
<organism evidence="2 3">
    <name type="scientific">Paramecium sonneborni</name>
    <dbReference type="NCBI Taxonomy" id="65129"/>
    <lineage>
        <taxon>Eukaryota</taxon>
        <taxon>Sar</taxon>
        <taxon>Alveolata</taxon>
        <taxon>Ciliophora</taxon>
        <taxon>Intramacronucleata</taxon>
        <taxon>Oligohymenophorea</taxon>
        <taxon>Peniculida</taxon>
        <taxon>Parameciidae</taxon>
        <taxon>Paramecium</taxon>
    </lineage>
</organism>
<gene>
    <name evidence="2" type="ORF">PSON_ATCC_30995.1.T1750031</name>
</gene>
<dbReference type="Proteomes" id="UP000692954">
    <property type="component" value="Unassembled WGS sequence"/>
</dbReference>
<evidence type="ECO:0000313" key="3">
    <source>
        <dbReference type="Proteomes" id="UP000692954"/>
    </source>
</evidence>
<evidence type="ECO:0000313" key="2">
    <source>
        <dbReference type="EMBL" id="CAD8127307.1"/>
    </source>
</evidence>
<sequence length="1598" mass="189442">MNYQIKGNFNYHLDVLPSQLNETSNITINAFTSKNNKIPIGCKFQWFKISDTERIKIESQGNIYQCSIFDIGYRIEANIQSFESGQEGQAVVEFQKIQISSQLEIKLSQLYHNNMKQQIIANDQNWIFSLDCLENSTLQQKIMYSDQQLLPSQNQLQVHFVNQILKFKSKEDKDSFCAFFISMQALKRVHIKFIAYNIGKINQKQINFQVLLNSQLLQLINEKTQLGPKKLEIQQTNLQLSSSQDSRTINQVNQLKSEINSLSNDKNKLQIQIDKLIRENKELEFNSRQQTSSRDQIESLDRLIQSLKNEVFSLKQRETELMNQNSKLTLILNEKNEKFENSLSQSQIFDTQKIKQYQDLLTESNQEKLKLHDELNKIQKQNQQYQINLKNDFEREKLVSTNQKLILEIQNQTKIIKDLQIEIEMLKNMSRISVNMSQIEDPLIKTKLDQIEQENLFLQKKIDILEDELKQKKQQKPQKQQLDKDLQIQQLCEANKRYLNENIKLYEEIRSMRERLDTSSILNHSIRESNLHENPINIQLEQQIEKMQQMHNLEIQQLKKKLEKVTCDQQDAQIYKKQQEQLEKQNKRLAEENLYLQEQIKNLSDLNSSKSFSINVINSDQYKELEEQINIQKKKILEVQQRLEFQLQRDAQQQNKIQQYEQDLSKYQNQLTEIQKGEKHDVKLLHEDLKNEKELLNIEITQLTQEKEYLTQKIKQQDNSIFELKQKIMQLQEENRTLMLFPQNAETQLKQQVAQLQLQNQNLNEQILKLQTQQNIFKDLSQSHISMNESIFESKVYEGKEYKLLENQKELLHLENQQLKKQISKDQSTQQENQQLKIQIEKLRIQNETLNNKILVPQKELINSVTVNQMKYGIENTQVKISQDDSLIQNLKLQIQNLQLENSKLQQDFTNYKSTIGDKSFTDQINQSHSKKQTQETDDYQIVNQLRIQLAEKSHQLKVVSTNYQKNNEDLQQIINKLGQENQNISEVHNSIKSRLETQICKLIEQLKDKDQQIIKLSSGINNQQNEIYQKNGIQELEEELQQKTIQIEQLIQQNKIQALKINSLNFELQEFKLNTSSNSFKKSRYTTKEIDNREGDSHPQNFEQENLEQQKVINNLLNENSKCQSTIQKLHKEYNEQQVKLQQKIEDYQKIFKIQQQSQIEIENLKKEIQSLNLQAQDQKLQSTQELLKEIDELKLKLTQQNSNNSKLLSTEKQGINNQIVNQTVLLLQQKNTEYELKNKQLQQESQDLTACISEKDYQLKQQTSQNQCLVKELDNEQEKNQSFKKKISELTLQIKYKEEEIQELLLKMKDLEKSIQFKDKTILNQNNQLVEFEKLMSFDKSSDSQLITKSFHAQYNNLQNQIQHQTQYHDEDEKISQSLSFSNNLHFEKICSNNNNNYFTKVNLDQIDAKQQLELKNQKLTSELSIQTAKINTLEQELQTVRIQNEKLNDQVLQQKEMILQFKQVQQQQQNYNNVNAIISQTQSSNEQMDLIKIENKKLKEQNQQLEKQVQELKYQIERLEIQIKSPNSEIQLIQFEQEQIKFQNQKLLEIIKQQQQQIERLSKSNLALMEENNRLNDQLKDVQNISYYSSDSQIH</sequence>
<dbReference type="OrthoDB" id="305464at2759"/>
<keyword evidence="3" id="KW-1185">Reference proteome</keyword>
<feature type="coiled-coil region" evidence="1">
    <location>
        <begin position="802"/>
        <end position="853"/>
    </location>
</feature>
<accession>A0A8S1RII8</accession>
<protein>
    <submittedName>
        <fullName evidence="2">Uncharacterized protein</fullName>
    </submittedName>
</protein>
<feature type="coiled-coil region" evidence="1">
    <location>
        <begin position="1114"/>
        <end position="1323"/>
    </location>
</feature>
<proteinExistence type="predicted"/>
<feature type="coiled-coil region" evidence="1">
    <location>
        <begin position="881"/>
        <end position="915"/>
    </location>
</feature>
<name>A0A8S1RII8_9CILI</name>
<dbReference type="EMBL" id="CAJJDN010000175">
    <property type="protein sequence ID" value="CAD8127307.1"/>
    <property type="molecule type" value="Genomic_DNA"/>
</dbReference>
<feature type="coiled-coil region" evidence="1">
    <location>
        <begin position="354"/>
        <end position="773"/>
    </location>
</feature>
<feature type="coiled-coil region" evidence="1">
    <location>
        <begin position="1484"/>
        <end position="1588"/>
    </location>
</feature>
<feature type="coiled-coil region" evidence="1">
    <location>
        <begin position="1412"/>
        <end position="1460"/>
    </location>
</feature>
<evidence type="ECO:0000256" key="1">
    <source>
        <dbReference type="SAM" id="Coils"/>
    </source>
</evidence>
<feature type="coiled-coil region" evidence="1">
    <location>
        <begin position="961"/>
        <end position="988"/>
    </location>
</feature>
<comment type="caution">
    <text evidence="2">The sequence shown here is derived from an EMBL/GenBank/DDBJ whole genome shotgun (WGS) entry which is preliminary data.</text>
</comment>
<feature type="coiled-coil region" evidence="1">
    <location>
        <begin position="252"/>
        <end position="324"/>
    </location>
</feature>